<dbReference type="EMBL" id="JGVR01000053">
    <property type="protein sequence ID" value="KEZ14297.1"/>
    <property type="molecule type" value="Genomic_DNA"/>
</dbReference>
<comment type="caution">
    <text evidence="1">The sequence shown here is derived from an EMBL/GenBank/DDBJ whole genome shotgun (WGS) entry which is preliminary data.</text>
</comment>
<evidence type="ECO:0008006" key="3">
    <source>
        <dbReference type="Google" id="ProtNLM"/>
    </source>
</evidence>
<gene>
    <name evidence="1" type="ORF">CP98_04908</name>
</gene>
<dbReference type="Proteomes" id="UP000028534">
    <property type="component" value="Unassembled WGS sequence"/>
</dbReference>
<evidence type="ECO:0000313" key="1">
    <source>
        <dbReference type="EMBL" id="KEZ14297.1"/>
    </source>
</evidence>
<dbReference type="RefSeq" id="WP_017501065.1">
    <property type="nucleotide sequence ID" value="NZ_DAIQKB010000047.1"/>
</dbReference>
<organism evidence="1 2">
    <name type="scientific">Sphingobium yanoikuyae</name>
    <name type="common">Sphingomonas yanoikuyae</name>
    <dbReference type="NCBI Taxonomy" id="13690"/>
    <lineage>
        <taxon>Bacteria</taxon>
        <taxon>Pseudomonadati</taxon>
        <taxon>Pseudomonadota</taxon>
        <taxon>Alphaproteobacteria</taxon>
        <taxon>Sphingomonadales</taxon>
        <taxon>Sphingomonadaceae</taxon>
        <taxon>Sphingobium</taxon>
    </lineage>
</organism>
<name>A0A084E8K5_SPHYA</name>
<dbReference type="AlphaFoldDB" id="A0A084E8K5"/>
<sequence>MPENEGQWVSVDEAEDVAGSIRHALRAAIFAQEDPQAWKWVLLALHSALQGACVCHLTTTAAPIGAVTERNAGEWIDYFAALRDDPTVKQPKTYLMALPDLLKAIRKPHSAGDRSNETGVTLSDAELAWLRRIHDEVRNQFVHFEPMGWSLEVSGVPAIGQLIARILREMLDMGWAFRHLEREARAALRADLETLSSTGWAPGPNDDQTTRDS</sequence>
<accession>A0A084E8K5</accession>
<proteinExistence type="predicted"/>
<evidence type="ECO:0000313" key="2">
    <source>
        <dbReference type="Proteomes" id="UP000028534"/>
    </source>
</evidence>
<dbReference type="eggNOG" id="ENOG5032VB0">
    <property type="taxonomic scope" value="Bacteria"/>
</dbReference>
<dbReference type="PATRIC" id="fig|13690.10.peg.5072"/>
<reference evidence="1 2" key="1">
    <citation type="submission" date="2014-03" db="EMBL/GenBank/DDBJ databases">
        <title>Genome sequence of Sphingobium yanoikuyae B1.</title>
        <authorList>
            <person name="Gan H.M."/>
            <person name="Gan H.Y."/>
            <person name="Savka M.A."/>
        </authorList>
    </citation>
    <scope>NUCLEOTIDE SEQUENCE [LARGE SCALE GENOMIC DNA]</scope>
    <source>
        <strain evidence="1 2">B1</strain>
    </source>
</reference>
<protein>
    <recommendedName>
        <fullName evidence="3">AbiV family abortive infection protein</fullName>
    </recommendedName>
</protein>